<dbReference type="PANTHER" id="PTHR32060:SF30">
    <property type="entry name" value="CARBOXY-TERMINAL PROCESSING PROTEASE CTPA"/>
    <property type="match status" value="1"/>
</dbReference>
<proteinExistence type="predicted"/>
<dbReference type="InterPro" id="IPR001478">
    <property type="entry name" value="PDZ"/>
</dbReference>
<dbReference type="GO" id="GO:0007165">
    <property type="term" value="P:signal transduction"/>
    <property type="evidence" value="ECO:0007669"/>
    <property type="project" value="TreeGrafter"/>
</dbReference>
<dbReference type="OrthoDB" id="9758793at2"/>
<dbReference type="PROSITE" id="PS50106">
    <property type="entry name" value="PDZ"/>
    <property type="match status" value="1"/>
</dbReference>
<accession>A0A1I4DXU8</accession>
<dbReference type="Pfam" id="PF17820">
    <property type="entry name" value="PDZ_6"/>
    <property type="match status" value="1"/>
</dbReference>
<evidence type="ECO:0000259" key="2">
    <source>
        <dbReference type="PROSITE" id="PS50106"/>
    </source>
</evidence>
<evidence type="ECO:0000313" key="3">
    <source>
        <dbReference type="EMBL" id="SFK97789.1"/>
    </source>
</evidence>
<dbReference type="GO" id="GO:0004175">
    <property type="term" value="F:endopeptidase activity"/>
    <property type="evidence" value="ECO:0007669"/>
    <property type="project" value="TreeGrafter"/>
</dbReference>
<dbReference type="Gene3D" id="3.90.226.10">
    <property type="entry name" value="2-enoyl-CoA Hydratase, Chain A, domain 1"/>
    <property type="match status" value="1"/>
</dbReference>
<keyword evidence="1" id="KW-0732">Signal</keyword>
<dbReference type="AlphaFoldDB" id="A0A1I4DXU8"/>
<dbReference type="GO" id="GO:0030288">
    <property type="term" value="C:outer membrane-bounded periplasmic space"/>
    <property type="evidence" value="ECO:0007669"/>
    <property type="project" value="TreeGrafter"/>
</dbReference>
<dbReference type="InterPro" id="IPR036034">
    <property type="entry name" value="PDZ_sf"/>
</dbReference>
<dbReference type="InterPro" id="IPR041489">
    <property type="entry name" value="PDZ_6"/>
</dbReference>
<dbReference type="SMART" id="SM00245">
    <property type="entry name" value="TSPc"/>
    <property type="match status" value="1"/>
</dbReference>
<feature type="signal peptide" evidence="1">
    <location>
        <begin position="1"/>
        <end position="24"/>
    </location>
</feature>
<protein>
    <submittedName>
        <fullName evidence="3">PDZ domain-containing protein</fullName>
    </submittedName>
</protein>
<dbReference type="SUPFAM" id="SSF50156">
    <property type="entry name" value="PDZ domain-like"/>
    <property type="match status" value="1"/>
</dbReference>
<dbReference type="Gene3D" id="2.30.42.10">
    <property type="match status" value="1"/>
</dbReference>
<evidence type="ECO:0000313" key="4">
    <source>
        <dbReference type="Proteomes" id="UP000323300"/>
    </source>
</evidence>
<feature type="chain" id="PRO_5009302656" evidence="1">
    <location>
        <begin position="25"/>
        <end position="417"/>
    </location>
</feature>
<dbReference type="SUPFAM" id="SSF52096">
    <property type="entry name" value="ClpP/crotonase"/>
    <property type="match status" value="1"/>
</dbReference>
<sequence length="417" mass="45268">MLKSLRACAAAMLFFLSGALALQAAEPPRSGNKVFDRAVELVVKNFHDASAMDRFTEAVQREVHDPRTPVTATSQDARVNAAIGTVLASLQASHTGHFQPDTIDYFELADVFRFAIRDDLRRLFPPDGDVRYPGIGMVARQGNGLWFVSDVYDGSPAARAGILTGDEIISVDGAPYRQIASFRDKVGKQVEVKLRRRPDAEPVTLKVQVESLRPLPMFEKAIADSATLFERDGRKIGYIRLWTLAARNSMGAVAEALAEGKLKDADGLVLDLRGRWGGGSSDAAELFVGDTPPFRLVDRDGETMFANVRWRRPVVAIIDEGSRSGLEVFAYALKVNKVPLVGARSAGALLAGRAFLLPDDSLLEIAVSDAIIGDNIRLEGSGVQPDIPVPFSLPYAAGADPQREAAIEEMRRILARG</sequence>
<reference evidence="3 4" key="1">
    <citation type="submission" date="2016-10" db="EMBL/GenBank/DDBJ databases">
        <authorList>
            <person name="Varghese N."/>
            <person name="Submissions S."/>
        </authorList>
    </citation>
    <scope>NUCLEOTIDE SEQUENCE [LARGE SCALE GENOMIC DNA]</scope>
    <source>
        <strain evidence="3 4">DSM 21822</strain>
    </source>
</reference>
<gene>
    <name evidence="3" type="ORF">SAMN04488498_12072</name>
</gene>
<name>A0A1I4DXU8_9HYPH</name>
<dbReference type="Gene3D" id="3.30.750.44">
    <property type="match status" value="1"/>
</dbReference>
<dbReference type="EMBL" id="FOSL01000020">
    <property type="protein sequence ID" value="SFK97789.1"/>
    <property type="molecule type" value="Genomic_DNA"/>
</dbReference>
<dbReference type="Proteomes" id="UP000323300">
    <property type="component" value="Unassembled WGS sequence"/>
</dbReference>
<dbReference type="Pfam" id="PF03572">
    <property type="entry name" value="Peptidase_S41"/>
    <property type="match status" value="1"/>
</dbReference>
<dbReference type="InterPro" id="IPR029045">
    <property type="entry name" value="ClpP/crotonase-like_dom_sf"/>
</dbReference>
<dbReference type="PANTHER" id="PTHR32060">
    <property type="entry name" value="TAIL-SPECIFIC PROTEASE"/>
    <property type="match status" value="1"/>
</dbReference>
<dbReference type="InterPro" id="IPR005151">
    <property type="entry name" value="Tail-specific_protease"/>
</dbReference>
<keyword evidence="4" id="KW-1185">Reference proteome</keyword>
<evidence type="ECO:0000256" key="1">
    <source>
        <dbReference type="SAM" id="SignalP"/>
    </source>
</evidence>
<dbReference type="SMART" id="SM00228">
    <property type="entry name" value="PDZ"/>
    <property type="match status" value="1"/>
</dbReference>
<feature type="domain" description="PDZ" evidence="2">
    <location>
        <begin position="134"/>
        <end position="198"/>
    </location>
</feature>
<organism evidence="3 4">
    <name type="scientific">Neomesorhizobium albiziae</name>
    <dbReference type="NCBI Taxonomy" id="335020"/>
    <lineage>
        <taxon>Bacteria</taxon>
        <taxon>Pseudomonadati</taxon>
        <taxon>Pseudomonadota</taxon>
        <taxon>Alphaproteobacteria</taxon>
        <taxon>Hyphomicrobiales</taxon>
        <taxon>Phyllobacteriaceae</taxon>
        <taxon>Neomesorhizobium</taxon>
    </lineage>
</organism>
<dbReference type="GO" id="GO:0008236">
    <property type="term" value="F:serine-type peptidase activity"/>
    <property type="evidence" value="ECO:0007669"/>
    <property type="project" value="InterPro"/>
</dbReference>
<dbReference type="GO" id="GO:0006508">
    <property type="term" value="P:proteolysis"/>
    <property type="evidence" value="ECO:0007669"/>
    <property type="project" value="InterPro"/>
</dbReference>
<dbReference type="CDD" id="cd07562">
    <property type="entry name" value="Peptidase_S41_TRI"/>
    <property type="match status" value="1"/>
</dbReference>